<accession>A0A0R2AY31</accession>
<keyword evidence="5" id="KW-1185">Reference proteome</keyword>
<name>A0A0R2AY31_9LACO</name>
<evidence type="ECO:0000313" key="4">
    <source>
        <dbReference type="EMBL" id="KRM71685.1"/>
    </source>
</evidence>
<evidence type="ECO:0000256" key="1">
    <source>
        <dbReference type="ARBA" id="ARBA00023125"/>
    </source>
</evidence>
<evidence type="ECO:0000259" key="3">
    <source>
        <dbReference type="PROSITE" id="PS50977"/>
    </source>
</evidence>
<sequence>MRPHHIQLAQDQQPDKRLQVTQDKLFAALEQIFATGTTFQTVTVSQLCQRAGLARQTYYRHYDQVVEILEVQFSRLVNQFLTNVDQTPLSQIDAAPLVVKQLQANQTLLQMIQWADAEESTIMVLVNDMTRVAFINEYRSELRAFVNEVIARSVFSFSRVMLKNPAIDTADLVRLYALMIPDPRQIFNRLDSDNL</sequence>
<protein>
    <recommendedName>
        <fullName evidence="3">HTH tetR-type domain-containing protein</fullName>
    </recommendedName>
</protein>
<dbReference type="AlphaFoldDB" id="A0A0R2AY31"/>
<evidence type="ECO:0000256" key="2">
    <source>
        <dbReference type="PROSITE-ProRule" id="PRU00335"/>
    </source>
</evidence>
<dbReference type="GO" id="GO:0003677">
    <property type="term" value="F:DNA binding"/>
    <property type="evidence" value="ECO:0007669"/>
    <property type="project" value="UniProtKB-UniRule"/>
</dbReference>
<evidence type="ECO:0000313" key="5">
    <source>
        <dbReference type="Proteomes" id="UP000051672"/>
    </source>
</evidence>
<dbReference type="InterPro" id="IPR001647">
    <property type="entry name" value="HTH_TetR"/>
</dbReference>
<dbReference type="PROSITE" id="PS50977">
    <property type="entry name" value="HTH_TETR_2"/>
    <property type="match status" value="1"/>
</dbReference>
<dbReference type="SUPFAM" id="SSF46689">
    <property type="entry name" value="Homeodomain-like"/>
    <property type="match status" value="1"/>
</dbReference>
<proteinExistence type="predicted"/>
<feature type="domain" description="HTH tetR-type" evidence="3">
    <location>
        <begin position="19"/>
        <end position="80"/>
    </location>
</feature>
<comment type="caution">
    <text evidence="4">The sequence shown here is derived from an EMBL/GenBank/DDBJ whole genome shotgun (WGS) entry which is preliminary data.</text>
</comment>
<dbReference type="RefSeq" id="WP_057894635.1">
    <property type="nucleotide sequence ID" value="NZ_AYZQ01000003.1"/>
</dbReference>
<reference evidence="4 5" key="1">
    <citation type="journal article" date="2015" name="Genome Announc.">
        <title>Expanding the biotechnology potential of lactobacilli through comparative genomics of 213 strains and associated genera.</title>
        <authorList>
            <person name="Sun Z."/>
            <person name="Harris H.M."/>
            <person name="McCann A."/>
            <person name="Guo C."/>
            <person name="Argimon S."/>
            <person name="Zhang W."/>
            <person name="Yang X."/>
            <person name="Jeffery I.B."/>
            <person name="Cooney J.C."/>
            <person name="Kagawa T.F."/>
            <person name="Liu W."/>
            <person name="Song Y."/>
            <person name="Salvetti E."/>
            <person name="Wrobel A."/>
            <person name="Rasinkangas P."/>
            <person name="Parkhill J."/>
            <person name="Rea M.C."/>
            <person name="O'Sullivan O."/>
            <person name="Ritari J."/>
            <person name="Douillard F.P."/>
            <person name="Paul Ross R."/>
            <person name="Yang R."/>
            <person name="Briner A.E."/>
            <person name="Felis G.E."/>
            <person name="de Vos W.M."/>
            <person name="Barrangou R."/>
            <person name="Klaenhammer T.R."/>
            <person name="Caufield P.W."/>
            <person name="Cui Y."/>
            <person name="Zhang H."/>
            <person name="O'Toole P.W."/>
        </authorList>
    </citation>
    <scope>NUCLEOTIDE SEQUENCE [LARGE SCALE GENOMIC DNA]</scope>
    <source>
        <strain evidence="4 5">DSM 23927</strain>
    </source>
</reference>
<keyword evidence="1 2" id="KW-0238">DNA-binding</keyword>
<gene>
    <name evidence="4" type="ORF">FC34_GL001342</name>
</gene>
<dbReference type="OrthoDB" id="9810250at2"/>
<feature type="DNA-binding region" description="H-T-H motif" evidence="2">
    <location>
        <begin position="43"/>
        <end position="62"/>
    </location>
</feature>
<dbReference type="Gene3D" id="1.10.357.10">
    <property type="entry name" value="Tetracycline Repressor, domain 2"/>
    <property type="match status" value="1"/>
</dbReference>
<dbReference type="Proteomes" id="UP000051672">
    <property type="component" value="Unassembled WGS sequence"/>
</dbReference>
<dbReference type="STRING" id="1423727.FC34_GL001342"/>
<organism evidence="4 5">
    <name type="scientific">Lacticaseibacillus brantae DSM 23927</name>
    <dbReference type="NCBI Taxonomy" id="1423727"/>
    <lineage>
        <taxon>Bacteria</taxon>
        <taxon>Bacillati</taxon>
        <taxon>Bacillota</taxon>
        <taxon>Bacilli</taxon>
        <taxon>Lactobacillales</taxon>
        <taxon>Lactobacillaceae</taxon>
        <taxon>Lacticaseibacillus</taxon>
    </lineage>
</organism>
<dbReference type="InterPro" id="IPR009057">
    <property type="entry name" value="Homeodomain-like_sf"/>
</dbReference>
<dbReference type="EMBL" id="AYZQ01000003">
    <property type="protein sequence ID" value="KRM71685.1"/>
    <property type="molecule type" value="Genomic_DNA"/>
</dbReference>
<dbReference type="PATRIC" id="fig|1423727.3.peg.1362"/>